<name>A0AAD6TY19_9AGAR</name>
<gene>
    <name evidence="2" type="ORF">B0H15DRAFT_1024224</name>
</gene>
<accession>A0AAD6TY19</accession>
<feature type="region of interest" description="Disordered" evidence="1">
    <location>
        <begin position="204"/>
        <end position="234"/>
    </location>
</feature>
<evidence type="ECO:0000313" key="2">
    <source>
        <dbReference type="EMBL" id="KAJ7083418.1"/>
    </source>
</evidence>
<feature type="compositionally biased region" description="Polar residues" evidence="1">
    <location>
        <begin position="207"/>
        <end position="234"/>
    </location>
</feature>
<sequence>MPTKEQVVTAAAFEAIQEATYRVDLPSIVDQGKWDGLLAPASEVREGFRVLGRGSARYAFLLAFLEVSGFGNCPPGLFGTLENMLLSESILRAIMAKPEHPDVDRICTLNEVISDTFYMFIGGLCEEAADLTLVTPFIKDLFIPLIRAGMTAYHAHPGSVRRSAVNRAKVCGAPNFIREVEKLHRIRDLQFATHGDFQLATHPPATQPSTPSPLQMPATSLVSQPTIQRSDLPTPSTVVRWRNSRPVRNIMSATTRIGMRESEGDASVQEEQQAASSVESISVWRIVSSPFPLKFAVNGNEHS</sequence>
<reference evidence="2" key="1">
    <citation type="submission" date="2023-03" db="EMBL/GenBank/DDBJ databases">
        <title>Massive genome expansion in bonnet fungi (Mycena s.s.) driven by repeated elements and novel gene families across ecological guilds.</title>
        <authorList>
            <consortium name="Lawrence Berkeley National Laboratory"/>
            <person name="Harder C.B."/>
            <person name="Miyauchi S."/>
            <person name="Viragh M."/>
            <person name="Kuo A."/>
            <person name="Thoen E."/>
            <person name="Andreopoulos B."/>
            <person name="Lu D."/>
            <person name="Skrede I."/>
            <person name="Drula E."/>
            <person name="Henrissat B."/>
            <person name="Morin E."/>
            <person name="Kohler A."/>
            <person name="Barry K."/>
            <person name="LaButti K."/>
            <person name="Morin E."/>
            <person name="Salamov A."/>
            <person name="Lipzen A."/>
            <person name="Mereny Z."/>
            <person name="Hegedus B."/>
            <person name="Baldrian P."/>
            <person name="Stursova M."/>
            <person name="Weitz H."/>
            <person name="Taylor A."/>
            <person name="Grigoriev I.V."/>
            <person name="Nagy L.G."/>
            <person name="Martin F."/>
            <person name="Kauserud H."/>
        </authorList>
    </citation>
    <scope>NUCLEOTIDE SEQUENCE</scope>
    <source>
        <strain evidence="2">CBHHK173m</strain>
    </source>
</reference>
<dbReference type="EMBL" id="JARJCN010000041">
    <property type="protein sequence ID" value="KAJ7083418.1"/>
    <property type="molecule type" value="Genomic_DNA"/>
</dbReference>
<organism evidence="2 3">
    <name type="scientific">Mycena belliarum</name>
    <dbReference type="NCBI Taxonomy" id="1033014"/>
    <lineage>
        <taxon>Eukaryota</taxon>
        <taxon>Fungi</taxon>
        <taxon>Dikarya</taxon>
        <taxon>Basidiomycota</taxon>
        <taxon>Agaricomycotina</taxon>
        <taxon>Agaricomycetes</taxon>
        <taxon>Agaricomycetidae</taxon>
        <taxon>Agaricales</taxon>
        <taxon>Marasmiineae</taxon>
        <taxon>Mycenaceae</taxon>
        <taxon>Mycena</taxon>
    </lineage>
</organism>
<comment type="caution">
    <text evidence="2">The sequence shown here is derived from an EMBL/GenBank/DDBJ whole genome shotgun (WGS) entry which is preliminary data.</text>
</comment>
<dbReference type="Proteomes" id="UP001222325">
    <property type="component" value="Unassembled WGS sequence"/>
</dbReference>
<protein>
    <submittedName>
        <fullName evidence="2">Uncharacterized protein</fullName>
    </submittedName>
</protein>
<evidence type="ECO:0000313" key="3">
    <source>
        <dbReference type="Proteomes" id="UP001222325"/>
    </source>
</evidence>
<proteinExistence type="predicted"/>
<keyword evidence="3" id="KW-1185">Reference proteome</keyword>
<dbReference type="AlphaFoldDB" id="A0AAD6TY19"/>
<evidence type="ECO:0000256" key="1">
    <source>
        <dbReference type="SAM" id="MobiDB-lite"/>
    </source>
</evidence>
<feature type="non-terminal residue" evidence="2">
    <location>
        <position position="1"/>
    </location>
</feature>